<dbReference type="Proteomes" id="UP001066276">
    <property type="component" value="Chromosome 3_1"/>
</dbReference>
<reference evidence="1" key="1">
    <citation type="journal article" date="2022" name="bioRxiv">
        <title>Sequencing and chromosome-scale assembly of the giantPleurodeles waltlgenome.</title>
        <authorList>
            <person name="Brown T."/>
            <person name="Elewa A."/>
            <person name="Iarovenko S."/>
            <person name="Subramanian E."/>
            <person name="Araus A.J."/>
            <person name="Petzold A."/>
            <person name="Susuki M."/>
            <person name="Suzuki K.-i.T."/>
            <person name="Hayashi T."/>
            <person name="Toyoda A."/>
            <person name="Oliveira C."/>
            <person name="Osipova E."/>
            <person name="Leigh N.D."/>
            <person name="Simon A."/>
            <person name="Yun M.H."/>
        </authorList>
    </citation>
    <scope>NUCLEOTIDE SEQUENCE</scope>
    <source>
        <strain evidence="1">20211129_DDA</strain>
        <tissue evidence="1">Liver</tissue>
    </source>
</reference>
<organism evidence="1 2">
    <name type="scientific">Pleurodeles waltl</name>
    <name type="common">Iberian ribbed newt</name>
    <dbReference type="NCBI Taxonomy" id="8319"/>
    <lineage>
        <taxon>Eukaryota</taxon>
        <taxon>Metazoa</taxon>
        <taxon>Chordata</taxon>
        <taxon>Craniata</taxon>
        <taxon>Vertebrata</taxon>
        <taxon>Euteleostomi</taxon>
        <taxon>Amphibia</taxon>
        <taxon>Batrachia</taxon>
        <taxon>Caudata</taxon>
        <taxon>Salamandroidea</taxon>
        <taxon>Salamandridae</taxon>
        <taxon>Pleurodelinae</taxon>
        <taxon>Pleurodeles</taxon>
    </lineage>
</organism>
<gene>
    <name evidence="1" type="ORF">NDU88_004254</name>
</gene>
<accession>A0AAV7UIK7</accession>
<dbReference type="EMBL" id="JANPWB010000005">
    <property type="protein sequence ID" value="KAJ1187478.1"/>
    <property type="molecule type" value="Genomic_DNA"/>
</dbReference>
<dbReference type="AlphaFoldDB" id="A0AAV7UIK7"/>
<protein>
    <submittedName>
        <fullName evidence="1">Uncharacterized protein</fullName>
    </submittedName>
</protein>
<evidence type="ECO:0000313" key="2">
    <source>
        <dbReference type="Proteomes" id="UP001066276"/>
    </source>
</evidence>
<name>A0AAV7UIK7_PLEWA</name>
<comment type="caution">
    <text evidence="1">The sequence shown here is derived from an EMBL/GenBank/DDBJ whole genome shotgun (WGS) entry which is preliminary data.</text>
</comment>
<evidence type="ECO:0000313" key="1">
    <source>
        <dbReference type="EMBL" id="KAJ1187478.1"/>
    </source>
</evidence>
<keyword evidence="2" id="KW-1185">Reference proteome</keyword>
<proteinExistence type="predicted"/>
<sequence>MAGCTHLKCLSGIRRHKPLVKLLKQSTAQPLFVRSSASWLGDPEAGSWQTASGAEILQEGGIAKWGLECDRPFSSGRAYLPWFFKDRTQLLCDVEPGKHVRKQKHGR</sequence>